<keyword evidence="1" id="KW-0812">Transmembrane</keyword>
<feature type="transmembrane region" description="Helical" evidence="1">
    <location>
        <begin position="93"/>
        <end position="118"/>
    </location>
</feature>
<dbReference type="Proteomes" id="UP000031465">
    <property type="component" value="Unassembled WGS sequence"/>
</dbReference>
<protein>
    <recommendedName>
        <fullName evidence="4">ATP synthase protein I</fullName>
    </recommendedName>
</protein>
<evidence type="ECO:0008006" key="4">
    <source>
        <dbReference type="Google" id="ProtNLM"/>
    </source>
</evidence>
<feature type="transmembrane region" description="Helical" evidence="1">
    <location>
        <begin position="12"/>
        <end position="30"/>
    </location>
</feature>
<evidence type="ECO:0000313" key="2">
    <source>
        <dbReference type="EMBL" id="KIC71759.1"/>
    </source>
</evidence>
<gene>
    <name evidence="2" type="ORF">DB44_DA00130</name>
</gene>
<sequence>MEINFIFRLIKMTLFLAILASLFVYCYIDLSTSLGILSGACWACLNIYFLKMLLEEYLKLTSLNVLKFYTWMGIKFPLIYLTGYWLIKTQFFSVISLMSGFSLLFIAIFILGIAKIIFEKVKEKVGSSA</sequence>
<dbReference type="EMBL" id="JSAN01000073">
    <property type="protein sequence ID" value="KIC71759.1"/>
    <property type="molecule type" value="Genomic_DNA"/>
</dbReference>
<comment type="caution">
    <text evidence="2">The sequence shown here is derived from an EMBL/GenBank/DDBJ whole genome shotgun (WGS) entry which is preliminary data.</text>
</comment>
<keyword evidence="1" id="KW-1133">Transmembrane helix</keyword>
<feature type="transmembrane region" description="Helical" evidence="1">
    <location>
        <begin position="36"/>
        <end position="54"/>
    </location>
</feature>
<dbReference type="AlphaFoldDB" id="A0A0C1H246"/>
<keyword evidence="1" id="KW-0472">Membrane</keyword>
<dbReference type="PATRIC" id="fig|362787.3.peg.1208"/>
<name>A0A0C1H246_9BACT</name>
<evidence type="ECO:0000256" key="1">
    <source>
        <dbReference type="SAM" id="Phobius"/>
    </source>
</evidence>
<proteinExistence type="predicted"/>
<evidence type="ECO:0000313" key="3">
    <source>
        <dbReference type="Proteomes" id="UP000031465"/>
    </source>
</evidence>
<organism evidence="2 3">
    <name type="scientific">Candidatus Protochlamydia amoebophila</name>
    <dbReference type="NCBI Taxonomy" id="362787"/>
    <lineage>
        <taxon>Bacteria</taxon>
        <taxon>Pseudomonadati</taxon>
        <taxon>Chlamydiota</taxon>
        <taxon>Chlamydiia</taxon>
        <taxon>Parachlamydiales</taxon>
        <taxon>Parachlamydiaceae</taxon>
        <taxon>Candidatus Protochlamydia</taxon>
    </lineage>
</organism>
<feature type="transmembrane region" description="Helical" evidence="1">
    <location>
        <begin position="66"/>
        <end position="87"/>
    </location>
</feature>
<accession>A0A0C1H246</accession>
<reference evidence="2 3" key="1">
    <citation type="journal article" date="2014" name="Mol. Biol. Evol.">
        <title>Massive expansion of Ubiquitination-related gene families within the Chlamydiae.</title>
        <authorList>
            <person name="Domman D."/>
            <person name="Collingro A."/>
            <person name="Lagkouvardos I."/>
            <person name="Gehre L."/>
            <person name="Weinmaier T."/>
            <person name="Rattei T."/>
            <person name="Subtil A."/>
            <person name="Horn M."/>
        </authorList>
    </citation>
    <scope>NUCLEOTIDE SEQUENCE [LARGE SCALE GENOMIC DNA]</scope>
    <source>
        <strain evidence="2 3">EI2</strain>
    </source>
</reference>